<dbReference type="RefSeq" id="WP_057954484.1">
    <property type="nucleotide sequence ID" value="NZ_CP013118.1"/>
</dbReference>
<proteinExistence type="inferred from homology"/>
<dbReference type="PANTHER" id="PTHR10366">
    <property type="entry name" value="NAD DEPENDENT EPIMERASE/DEHYDRATASE"/>
    <property type="match status" value="1"/>
</dbReference>
<dbReference type="EMBL" id="CP013118">
    <property type="protein sequence ID" value="ALO17168.1"/>
    <property type="molecule type" value="Genomic_DNA"/>
</dbReference>
<dbReference type="CDD" id="cd05227">
    <property type="entry name" value="AR_SDR_e"/>
    <property type="match status" value="1"/>
</dbReference>
<evidence type="ECO:0000313" key="4">
    <source>
        <dbReference type="EMBL" id="ALO17168.1"/>
    </source>
</evidence>
<comment type="similarity">
    <text evidence="2">Belongs to the NAD(P)-dependent epimerase/dehydratase family. Dihydroflavonol-4-reductase subfamily.</text>
</comment>
<evidence type="ECO:0000259" key="3">
    <source>
        <dbReference type="Pfam" id="PF01370"/>
    </source>
</evidence>
<sequence length="349" mass="39031">MAEEKKHTIVVTGATGYVASWVVKNLLDSGHNVRATVRDKSNKSKYDHLTNIAENNKGQLEIFEADLLKPGSFDEVVHDADMVIHMASPFKISGIKNAQRDLIEPAVVGTRNVLESVNKAKSVKRVVLTSSVVAIYGDAIDIEQTPEQVFNETIWNETSTENHQPYALSKTLAEKAAWGIYDAQKNWSLVVINPGFVLGPSLSKRKDSTSIDFMRSLLNGKYKSGVPDLYFGIVDVRNVAQAHVNGALKSEASGRHILVSDTLRALQIAKKLKQAFPDNQKIPKKVLPNFLLYLLGPLQGFTWKFLRRNLGIKLRFDNNYSIKDLDIDYIKPDDTLREHGKQLYDDGLL</sequence>
<gene>
    <name evidence="4" type="primary">galE_3</name>
    <name evidence="4" type="ORF">L21SP5_03560</name>
</gene>
<dbReference type="GO" id="GO:0016616">
    <property type="term" value="F:oxidoreductase activity, acting on the CH-OH group of donors, NAD or NADP as acceptor"/>
    <property type="evidence" value="ECO:0007669"/>
    <property type="project" value="TreeGrafter"/>
</dbReference>
<dbReference type="SUPFAM" id="SSF51735">
    <property type="entry name" value="NAD(P)-binding Rossmann-fold domains"/>
    <property type="match status" value="1"/>
</dbReference>
<reference evidence="4 5" key="1">
    <citation type="submission" date="2015-11" db="EMBL/GenBank/DDBJ databases">
        <title>Description and complete genome sequence of a novel strain predominating in hypersaline microbial mats and representing a new family of the Bacteriodetes phylum.</title>
        <authorList>
            <person name="Spring S."/>
            <person name="Bunk B."/>
            <person name="Sproer C."/>
            <person name="Klenk H.-P."/>
        </authorList>
    </citation>
    <scope>NUCLEOTIDE SEQUENCE [LARGE SCALE GENOMIC DNA]</scope>
    <source>
        <strain evidence="4 5">L21-Spi-D4</strain>
    </source>
</reference>
<dbReference type="InterPro" id="IPR050425">
    <property type="entry name" value="NAD(P)_dehydrat-like"/>
</dbReference>
<dbReference type="Gene3D" id="3.40.50.720">
    <property type="entry name" value="NAD(P)-binding Rossmann-like Domain"/>
    <property type="match status" value="1"/>
</dbReference>
<dbReference type="EC" id="5.1.3.2" evidence="4"/>
<evidence type="ECO:0000313" key="5">
    <source>
        <dbReference type="Proteomes" id="UP000064893"/>
    </source>
</evidence>
<feature type="domain" description="NAD-dependent epimerase/dehydratase" evidence="3">
    <location>
        <begin position="9"/>
        <end position="243"/>
    </location>
</feature>
<protein>
    <submittedName>
        <fullName evidence="4">UDP-glucose 4-epimerase</fullName>
        <ecNumber evidence="4">5.1.3.2</ecNumber>
    </submittedName>
</protein>
<dbReference type="Proteomes" id="UP000064893">
    <property type="component" value="Chromosome"/>
</dbReference>
<dbReference type="KEGG" id="blq:L21SP5_03560"/>
<dbReference type="FunFam" id="3.40.50.720:FF:000336">
    <property type="entry name" value="Aldehyde reductase"/>
    <property type="match status" value="1"/>
</dbReference>
<keyword evidence="1" id="KW-0560">Oxidoreductase</keyword>
<dbReference type="InterPro" id="IPR001509">
    <property type="entry name" value="Epimerase_deHydtase"/>
</dbReference>
<dbReference type="Pfam" id="PF01370">
    <property type="entry name" value="Epimerase"/>
    <property type="match status" value="1"/>
</dbReference>
<keyword evidence="5" id="KW-1185">Reference proteome</keyword>
<dbReference type="STRING" id="1307839.L21SP5_03560"/>
<evidence type="ECO:0000256" key="2">
    <source>
        <dbReference type="ARBA" id="ARBA00023445"/>
    </source>
</evidence>
<keyword evidence="4" id="KW-0413">Isomerase</keyword>
<dbReference type="PANTHER" id="PTHR10366:SF564">
    <property type="entry name" value="STEROL-4-ALPHA-CARBOXYLATE 3-DEHYDROGENASE, DECARBOXYLATING"/>
    <property type="match status" value="1"/>
</dbReference>
<dbReference type="AlphaFoldDB" id="A0A0S2I4D1"/>
<accession>A0A0S2I4D1</accession>
<organism evidence="4 5">
    <name type="scientific">Salinivirga cyanobacteriivorans</name>
    <dbReference type="NCBI Taxonomy" id="1307839"/>
    <lineage>
        <taxon>Bacteria</taxon>
        <taxon>Pseudomonadati</taxon>
        <taxon>Bacteroidota</taxon>
        <taxon>Bacteroidia</taxon>
        <taxon>Bacteroidales</taxon>
        <taxon>Salinivirgaceae</taxon>
        <taxon>Salinivirga</taxon>
    </lineage>
</organism>
<dbReference type="OrthoDB" id="9778052at2"/>
<dbReference type="GO" id="GO:0003978">
    <property type="term" value="F:UDP-glucose 4-epimerase activity"/>
    <property type="evidence" value="ECO:0007669"/>
    <property type="project" value="UniProtKB-EC"/>
</dbReference>
<dbReference type="InterPro" id="IPR036291">
    <property type="entry name" value="NAD(P)-bd_dom_sf"/>
</dbReference>
<evidence type="ECO:0000256" key="1">
    <source>
        <dbReference type="ARBA" id="ARBA00023002"/>
    </source>
</evidence>
<name>A0A0S2I4D1_9BACT</name>